<evidence type="ECO:0000256" key="4">
    <source>
        <dbReference type="ARBA" id="ARBA00023163"/>
    </source>
</evidence>
<dbReference type="InterPro" id="IPR036390">
    <property type="entry name" value="WH_DNA-bd_sf"/>
</dbReference>
<dbReference type="Proteomes" id="UP000529637">
    <property type="component" value="Unassembled WGS sequence"/>
</dbReference>
<keyword evidence="7" id="KW-1185">Reference proteome</keyword>
<dbReference type="EMBL" id="JABWMJ010000007">
    <property type="protein sequence ID" value="NUZ07299.1"/>
    <property type="molecule type" value="Genomic_DNA"/>
</dbReference>
<evidence type="ECO:0000256" key="1">
    <source>
        <dbReference type="ARBA" id="ARBA00009437"/>
    </source>
</evidence>
<dbReference type="Pfam" id="PF03466">
    <property type="entry name" value="LysR_substrate"/>
    <property type="match status" value="1"/>
</dbReference>
<evidence type="ECO:0000313" key="7">
    <source>
        <dbReference type="Proteomes" id="UP000529637"/>
    </source>
</evidence>
<dbReference type="SUPFAM" id="SSF46785">
    <property type="entry name" value="Winged helix' DNA-binding domain"/>
    <property type="match status" value="1"/>
</dbReference>
<dbReference type="GO" id="GO:0043565">
    <property type="term" value="F:sequence-specific DNA binding"/>
    <property type="evidence" value="ECO:0007669"/>
    <property type="project" value="TreeGrafter"/>
</dbReference>
<reference evidence="6 7" key="1">
    <citation type="submission" date="2020-06" db="EMBL/GenBank/DDBJ databases">
        <title>Schlegella sp. ID0723 isolated from air conditioner.</title>
        <authorList>
            <person name="Kim D.Y."/>
            <person name="Kim D.-U."/>
        </authorList>
    </citation>
    <scope>NUCLEOTIDE SEQUENCE [LARGE SCALE GENOMIC DNA]</scope>
    <source>
        <strain evidence="6 7">ID0723</strain>
    </source>
</reference>
<dbReference type="RefSeq" id="WP_176070144.1">
    <property type="nucleotide sequence ID" value="NZ_JABWMJ010000007.1"/>
</dbReference>
<protein>
    <submittedName>
        <fullName evidence="6">LysR family transcriptional regulator</fullName>
    </submittedName>
</protein>
<proteinExistence type="inferred from homology"/>
<dbReference type="InterPro" id="IPR058163">
    <property type="entry name" value="LysR-type_TF_proteobact-type"/>
</dbReference>
<dbReference type="PROSITE" id="PS50931">
    <property type="entry name" value="HTH_LYSR"/>
    <property type="match status" value="1"/>
</dbReference>
<keyword evidence="4" id="KW-0804">Transcription</keyword>
<evidence type="ECO:0000256" key="3">
    <source>
        <dbReference type="ARBA" id="ARBA00023125"/>
    </source>
</evidence>
<dbReference type="AlphaFoldDB" id="A0A7Y6NQ71"/>
<evidence type="ECO:0000256" key="2">
    <source>
        <dbReference type="ARBA" id="ARBA00023015"/>
    </source>
</evidence>
<dbReference type="PANTHER" id="PTHR30537:SF74">
    <property type="entry name" value="HTH-TYPE TRANSCRIPTIONAL REGULATOR TRPI"/>
    <property type="match status" value="1"/>
</dbReference>
<feature type="domain" description="HTH lysR-type" evidence="5">
    <location>
        <begin position="6"/>
        <end position="63"/>
    </location>
</feature>
<comment type="caution">
    <text evidence="6">The sequence shown here is derived from an EMBL/GenBank/DDBJ whole genome shotgun (WGS) entry which is preliminary data.</text>
</comment>
<dbReference type="GO" id="GO:0003700">
    <property type="term" value="F:DNA-binding transcription factor activity"/>
    <property type="evidence" value="ECO:0007669"/>
    <property type="project" value="InterPro"/>
</dbReference>
<dbReference type="Pfam" id="PF00126">
    <property type="entry name" value="HTH_1"/>
    <property type="match status" value="1"/>
</dbReference>
<dbReference type="InterPro" id="IPR005119">
    <property type="entry name" value="LysR_subst-bd"/>
</dbReference>
<keyword evidence="3" id="KW-0238">DNA-binding</keyword>
<keyword evidence="2" id="KW-0805">Transcription regulation</keyword>
<evidence type="ECO:0000313" key="6">
    <source>
        <dbReference type="EMBL" id="NUZ07299.1"/>
    </source>
</evidence>
<dbReference type="InterPro" id="IPR000847">
    <property type="entry name" value="LysR_HTH_N"/>
</dbReference>
<dbReference type="Gene3D" id="1.10.10.10">
    <property type="entry name" value="Winged helix-like DNA-binding domain superfamily/Winged helix DNA-binding domain"/>
    <property type="match status" value="1"/>
</dbReference>
<gene>
    <name evidence="6" type="ORF">HQN59_16170</name>
</gene>
<name>A0A7Y6NQ71_9BURK</name>
<dbReference type="PANTHER" id="PTHR30537">
    <property type="entry name" value="HTH-TYPE TRANSCRIPTIONAL REGULATOR"/>
    <property type="match status" value="1"/>
</dbReference>
<dbReference type="InterPro" id="IPR036388">
    <property type="entry name" value="WH-like_DNA-bd_sf"/>
</dbReference>
<dbReference type="Gene3D" id="3.40.190.10">
    <property type="entry name" value="Periplasmic binding protein-like II"/>
    <property type="match status" value="2"/>
</dbReference>
<sequence length="312" mass="34343">MSRRLPPLNAIRAFEAAGRYVSFTKAAVELNVTHGAVSRQVALLEEWLGTSLFRRTPSQLALTDAGRAYLAEVTAALDRIAVASLQLTDQAAPTTLHINAPPTFAMRWLIARLSGFQRRRPEVEIRMTTSLAPVNFQEHTYDVAIRGAQAPLLGCVSKPFMTELIVPVCHVDLTENGRLRVPADLVNQSLIGYSTEPYAWADWLQAVGEPNLKPAGMLKFEQMYFALQAAAEGLGVVLVPLFLAIDDIIAGRLCTPFGPLAAKQRRYYANAAQSGPAIDAFFEWLLREGHDTERSMAEWARSAGWPEDALPL</sequence>
<dbReference type="CDD" id="cd08432">
    <property type="entry name" value="PBP2_GcdR_TrpI_HvrB_AmpR_like"/>
    <property type="match status" value="1"/>
</dbReference>
<dbReference type="PRINTS" id="PR00039">
    <property type="entry name" value="HTHLYSR"/>
</dbReference>
<dbReference type="GO" id="GO:0006351">
    <property type="term" value="P:DNA-templated transcription"/>
    <property type="evidence" value="ECO:0007669"/>
    <property type="project" value="TreeGrafter"/>
</dbReference>
<dbReference type="SUPFAM" id="SSF53850">
    <property type="entry name" value="Periplasmic binding protein-like II"/>
    <property type="match status" value="1"/>
</dbReference>
<organism evidence="6 7">
    <name type="scientific">Piscinibacter koreensis</name>
    <dbReference type="NCBI Taxonomy" id="2742824"/>
    <lineage>
        <taxon>Bacteria</taxon>
        <taxon>Pseudomonadati</taxon>
        <taxon>Pseudomonadota</taxon>
        <taxon>Betaproteobacteria</taxon>
        <taxon>Burkholderiales</taxon>
        <taxon>Sphaerotilaceae</taxon>
        <taxon>Piscinibacter</taxon>
    </lineage>
</organism>
<comment type="similarity">
    <text evidence="1">Belongs to the LysR transcriptional regulatory family.</text>
</comment>
<accession>A0A7Y6NQ71</accession>
<evidence type="ECO:0000259" key="5">
    <source>
        <dbReference type="PROSITE" id="PS50931"/>
    </source>
</evidence>